<proteinExistence type="predicted"/>
<feature type="non-terminal residue" evidence="2">
    <location>
        <position position="174"/>
    </location>
</feature>
<protein>
    <recommendedName>
        <fullName evidence="1">SAM domain-containing protein</fullName>
    </recommendedName>
</protein>
<dbReference type="CDD" id="cd09487">
    <property type="entry name" value="SAM_superfamily"/>
    <property type="match status" value="1"/>
</dbReference>
<organism evidence="2">
    <name type="scientific">Triatoma infestans</name>
    <name type="common">Assassin bug</name>
    <dbReference type="NCBI Taxonomy" id="30076"/>
    <lineage>
        <taxon>Eukaryota</taxon>
        <taxon>Metazoa</taxon>
        <taxon>Ecdysozoa</taxon>
        <taxon>Arthropoda</taxon>
        <taxon>Hexapoda</taxon>
        <taxon>Insecta</taxon>
        <taxon>Pterygota</taxon>
        <taxon>Neoptera</taxon>
        <taxon>Paraneoptera</taxon>
        <taxon>Hemiptera</taxon>
        <taxon>Heteroptera</taxon>
        <taxon>Panheteroptera</taxon>
        <taxon>Cimicomorpha</taxon>
        <taxon>Reduviidae</taxon>
        <taxon>Triatominae</taxon>
        <taxon>Triatoma</taxon>
    </lineage>
</organism>
<dbReference type="SUPFAM" id="SSF47769">
    <property type="entry name" value="SAM/Pointed domain"/>
    <property type="match status" value="1"/>
</dbReference>
<dbReference type="EMBL" id="GEMB01004589">
    <property type="protein sequence ID" value="JAR98693.1"/>
    <property type="molecule type" value="Transcribed_RNA"/>
</dbReference>
<name>A0A170XBH4_TRIIF</name>
<dbReference type="InterPro" id="IPR001660">
    <property type="entry name" value="SAM"/>
</dbReference>
<dbReference type="Pfam" id="PF00536">
    <property type="entry name" value="SAM_1"/>
    <property type="match status" value="1"/>
</dbReference>
<reference evidence="2" key="1">
    <citation type="submission" date="2016-04" db="EMBL/GenBank/DDBJ databases">
        <authorList>
            <person name="Calderon-Fernandez G.M.Sr."/>
        </authorList>
    </citation>
    <scope>NUCLEOTIDE SEQUENCE</scope>
    <source>
        <strain evidence="2">Int1</strain>
        <tissue evidence="2">Integument</tissue>
    </source>
</reference>
<sequence>RNDRRKIEVILKKLRLESYCNLFRDIELSLDVFNHLTEEDLEVIGIKCEKNKATLLNFLHKENLHLNEFTELPILNISKMLEDTSLQMLRLIINIQLIERRLKEQSHKYYDSLLNPTTSSSQAIFKFIDIALSELKYIEDNYLLNAIKDHQLKEHRSWKDKRVTGLLLLHYHYS</sequence>
<dbReference type="AlphaFoldDB" id="A0A170XBH4"/>
<evidence type="ECO:0000259" key="1">
    <source>
        <dbReference type="Pfam" id="PF00536"/>
    </source>
</evidence>
<evidence type="ECO:0000313" key="2">
    <source>
        <dbReference type="EMBL" id="JAR98693.1"/>
    </source>
</evidence>
<feature type="non-terminal residue" evidence="2">
    <location>
        <position position="1"/>
    </location>
</feature>
<feature type="domain" description="SAM" evidence="1">
    <location>
        <begin position="11"/>
        <end position="48"/>
    </location>
</feature>
<reference evidence="2" key="2">
    <citation type="journal article" date="2017" name="J. Med. Entomol.">
        <title>Transcriptome Analysis of the Triatoma infestans (Hemiptera: Reduviidae) Integument.</title>
        <authorList>
            <person name="Calderon-Fernandez G.M."/>
            <person name="Moriconi D.E."/>
            <person name="Dulbecco A.B."/>
            <person name="Juarez M.P."/>
        </authorList>
    </citation>
    <scope>NUCLEOTIDE SEQUENCE</scope>
    <source>
        <strain evidence="2">Int1</strain>
        <tissue evidence="2">Integument</tissue>
    </source>
</reference>
<dbReference type="Gene3D" id="1.10.150.50">
    <property type="entry name" value="Transcription Factor, Ets-1"/>
    <property type="match status" value="1"/>
</dbReference>
<dbReference type="InterPro" id="IPR013761">
    <property type="entry name" value="SAM/pointed_sf"/>
</dbReference>
<accession>A0A170XBH4</accession>